<reference evidence="4" key="2">
    <citation type="submission" date="2018-05" db="EMBL/GenBank/DDBJ databases">
        <title>Effector identification in a new, highly contiguous assembly of the strawberry crown rot pathogen Phytophthora cactorum.</title>
        <authorList>
            <person name="Armitage A.D."/>
            <person name="Nellist C.F."/>
            <person name="Bates H."/>
            <person name="Vickerstaff R.J."/>
            <person name="Harrison R.J."/>
        </authorList>
    </citation>
    <scope>NUCLEOTIDE SEQUENCE</scope>
    <source>
        <strain evidence="2">15-7</strain>
        <strain evidence="3">4040</strain>
        <strain evidence="4">P421</strain>
    </source>
</reference>
<dbReference type="Proteomes" id="UP000736787">
    <property type="component" value="Unassembled WGS sequence"/>
</dbReference>
<dbReference type="AlphaFoldDB" id="A0A329SPR3"/>
<gene>
    <name evidence="5" type="ORF">PC110_g6162</name>
    <name evidence="2" type="ORF">PC113_g2236</name>
    <name evidence="3" type="ORF">PC117_g2434</name>
    <name evidence="4" type="ORF">PC129_g3241</name>
</gene>
<dbReference type="EMBL" id="RCMV01000064">
    <property type="protein sequence ID" value="KAG3226181.1"/>
    <property type="molecule type" value="Genomic_DNA"/>
</dbReference>
<feature type="region of interest" description="Disordered" evidence="1">
    <location>
        <begin position="1"/>
        <end position="24"/>
    </location>
</feature>
<name>A0A329SPR3_9STRA</name>
<reference evidence="5 6" key="1">
    <citation type="submission" date="2018-01" db="EMBL/GenBank/DDBJ databases">
        <title>Draft genome of the strawberry crown rot pathogen Phytophthora cactorum.</title>
        <authorList>
            <person name="Armitage A.D."/>
            <person name="Lysoe E."/>
            <person name="Nellist C.F."/>
            <person name="Harrison R.J."/>
            <person name="Brurberg M.B."/>
        </authorList>
    </citation>
    <scope>NUCLEOTIDE SEQUENCE [LARGE SCALE GENOMIC DNA]</scope>
    <source>
        <strain evidence="5 6">10300</strain>
    </source>
</reference>
<organism evidence="5 6">
    <name type="scientific">Phytophthora cactorum</name>
    <dbReference type="NCBI Taxonomy" id="29920"/>
    <lineage>
        <taxon>Eukaryota</taxon>
        <taxon>Sar</taxon>
        <taxon>Stramenopiles</taxon>
        <taxon>Oomycota</taxon>
        <taxon>Peronosporomycetes</taxon>
        <taxon>Peronosporales</taxon>
        <taxon>Peronosporaceae</taxon>
        <taxon>Phytophthora</taxon>
    </lineage>
</organism>
<evidence type="ECO:0000256" key="1">
    <source>
        <dbReference type="SAM" id="MobiDB-lite"/>
    </source>
</evidence>
<feature type="compositionally biased region" description="Acidic residues" evidence="1">
    <location>
        <begin position="130"/>
        <end position="141"/>
    </location>
</feature>
<dbReference type="Proteomes" id="UP000251314">
    <property type="component" value="Unassembled WGS sequence"/>
</dbReference>
<evidence type="ECO:0000313" key="3">
    <source>
        <dbReference type="EMBL" id="KAG2952872.1"/>
    </source>
</evidence>
<dbReference type="EMBL" id="RCMK01000032">
    <property type="protein sequence ID" value="KAG2952872.1"/>
    <property type="molecule type" value="Genomic_DNA"/>
</dbReference>
<evidence type="ECO:0000313" key="6">
    <source>
        <dbReference type="Proteomes" id="UP000251314"/>
    </source>
</evidence>
<evidence type="ECO:0000313" key="2">
    <source>
        <dbReference type="EMBL" id="KAG2867104.1"/>
    </source>
</evidence>
<sequence length="188" mass="19942">MLWRNTEQCGQKKSRKTATKLTTPAMAKRCLGPAKTAAAHVEPVEANATTVRTETALSTEMAEAMETSETTETAVEEVVADVVTAVAASEVQMPAGVSSSAHAVLWRPRTSKQPMHVTESSRKRLRSVVQDDDESVDAGEEPVDRSMDAGDVVTPGYLPVACTVDGDPNIMATGPRSALGSGLTKNWS</sequence>
<keyword evidence="6" id="KW-1185">Reference proteome</keyword>
<dbReference type="EMBL" id="RCMG01000030">
    <property type="protein sequence ID" value="KAG2867104.1"/>
    <property type="molecule type" value="Genomic_DNA"/>
</dbReference>
<accession>A0A329SPR3</accession>
<protein>
    <submittedName>
        <fullName evidence="5">Uncharacterized protein</fullName>
    </submittedName>
</protein>
<dbReference type="EMBL" id="MJFZ01000109">
    <property type="protein sequence ID" value="RAW37572.1"/>
    <property type="molecule type" value="Genomic_DNA"/>
</dbReference>
<dbReference type="Proteomes" id="UP000760860">
    <property type="component" value="Unassembled WGS sequence"/>
</dbReference>
<dbReference type="Proteomes" id="UP000735874">
    <property type="component" value="Unassembled WGS sequence"/>
</dbReference>
<dbReference type="VEuPathDB" id="FungiDB:PC110_g6162"/>
<comment type="caution">
    <text evidence="5">The sequence shown here is derived from an EMBL/GenBank/DDBJ whole genome shotgun (WGS) entry which is preliminary data.</text>
</comment>
<dbReference type="OrthoDB" id="10439006at2759"/>
<proteinExistence type="predicted"/>
<feature type="region of interest" description="Disordered" evidence="1">
    <location>
        <begin position="108"/>
        <end position="151"/>
    </location>
</feature>
<evidence type="ECO:0000313" key="4">
    <source>
        <dbReference type="EMBL" id="KAG3226181.1"/>
    </source>
</evidence>
<feature type="compositionally biased region" description="Polar residues" evidence="1">
    <location>
        <begin position="1"/>
        <end position="11"/>
    </location>
</feature>
<evidence type="ECO:0000313" key="5">
    <source>
        <dbReference type="EMBL" id="RAW37572.1"/>
    </source>
</evidence>